<evidence type="ECO:0000313" key="15">
    <source>
        <dbReference type="Proteomes" id="UP001152320"/>
    </source>
</evidence>
<dbReference type="Pfam" id="PF13242">
    <property type="entry name" value="Hydrolase_like"/>
    <property type="match status" value="1"/>
</dbReference>
<dbReference type="InterPro" id="IPR036412">
    <property type="entry name" value="HAD-like_sf"/>
</dbReference>
<dbReference type="PANTHER" id="PTHR19288:SF44">
    <property type="entry name" value="PHOSPHOLYSINE PHOSPHOHISTIDINE INORGANIC PYROPHOSPHATE PHOSPHATASE"/>
    <property type="match status" value="1"/>
</dbReference>
<dbReference type="OrthoDB" id="426235at2759"/>
<comment type="cofactor">
    <cofactor evidence="1">
        <name>Mg(2+)</name>
        <dbReference type="ChEBI" id="CHEBI:18420"/>
    </cofactor>
</comment>
<accession>A0A9Q0YNU3</accession>
<dbReference type="PANTHER" id="PTHR19288">
    <property type="entry name" value="4-NITROPHENYLPHOSPHATASE-RELATED"/>
    <property type="match status" value="1"/>
</dbReference>
<evidence type="ECO:0000256" key="1">
    <source>
        <dbReference type="ARBA" id="ARBA00001946"/>
    </source>
</evidence>
<protein>
    <recommendedName>
        <fullName evidence="12">Phospholysine phosphohistidine inorganic pyrophosphate phosphatase</fullName>
        <ecNumber evidence="5">3.6.1.1</ecNumber>
    </recommendedName>
</protein>
<dbReference type="NCBIfam" id="TIGR01549">
    <property type="entry name" value="HAD-SF-IA-v1"/>
    <property type="match status" value="1"/>
</dbReference>
<dbReference type="AlphaFoldDB" id="A0A9Q0YNU3"/>
<evidence type="ECO:0000256" key="4">
    <source>
        <dbReference type="ARBA" id="ARBA00007958"/>
    </source>
</evidence>
<keyword evidence="8" id="KW-0378">Hydrolase</keyword>
<evidence type="ECO:0000256" key="12">
    <source>
        <dbReference type="ARBA" id="ARBA00039357"/>
    </source>
</evidence>
<dbReference type="GO" id="GO:0016791">
    <property type="term" value="F:phosphatase activity"/>
    <property type="evidence" value="ECO:0007669"/>
    <property type="project" value="InterPro"/>
</dbReference>
<dbReference type="InterPro" id="IPR006355">
    <property type="entry name" value="LHPP/HDHD2"/>
</dbReference>
<dbReference type="CDD" id="cd07509">
    <property type="entry name" value="HAD_PPase"/>
    <property type="match status" value="1"/>
</dbReference>
<dbReference type="GO" id="GO:0046872">
    <property type="term" value="F:metal ion binding"/>
    <property type="evidence" value="ECO:0007669"/>
    <property type="project" value="UniProtKB-KW"/>
</dbReference>
<reference evidence="14" key="1">
    <citation type="submission" date="2021-10" db="EMBL/GenBank/DDBJ databases">
        <title>Tropical sea cucumber genome reveals ecological adaptation and Cuvierian tubules defense mechanism.</title>
        <authorList>
            <person name="Chen T."/>
        </authorList>
    </citation>
    <scope>NUCLEOTIDE SEQUENCE</scope>
    <source>
        <strain evidence="14">Nanhai2018</strain>
        <tissue evidence="14">Muscle</tissue>
    </source>
</reference>
<keyword evidence="15" id="KW-1185">Reference proteome</keyword>
<sequence>MSVQDWFTNNKDIEGVLLDISGVLYNSDSSGGKAIPGSVQSVKRLKESKFKVRFCTNESQHIRAHLVTRLQKLGFSIEVNEIFSPAPAACQLLQDRGLTPHFLVDDNILPEFAVFNQPTNKPKDCVVIGDAIDKFTYRSLNDAFRVLIKSPQPQLISLGIGKYYKEADDLLLDVGPFTKALEYAASCTAEVVGKPSPTFFQSALKDMGVHPSKAIMVGDDIVNDIGGAQKCGMRGIQVKTGKFRPSDENHPEVTANCYVDNLAEAVDHLLSTTS</sequence>
<dbReference type="Gene3D" id="3.40.50.1000">
    <property type="entry name" value="HAD superfamily/HAD-like"/>
    <property type="match status" value="2"/>
</dbReference>
<dbReference type="EC" id="3.6.1.1" evidence="5"/>
<evidence type="ECO:0000256" key="13">
    <source>
        <dbReference type="ARBA" id="ARBA00047820"/>
    </source>
</evidence>
<dbReference type="InterPro" id="IPR006439">
    <property type="entry name" value="HAD-SF_hydro_IA"/>
</dbReference>
<dbReference type="NCBIfam" id="TIGR01458">
    <property type="entry name" value="HAD-SF-IIA-hyp3"/>
    <property type="match status" value="1"/>
</dbReference>
<evidence type="ECO:0000256" key="2">
    <source>
        <dbReference type="ARBA" id="ARBA00004123"/>
    </source>
</evidence>
<dbReference type="GO" id="GO:0005829">
    <property type="term" value="C:cytosol"/>
    <property type="evidence" value="ECO:0007669"/>
    <property type="project" value="TreeGrafter"/>
</dbReference>
<dbReference type="SUPFAM" id="SSF56784">
    <property type="entry name" value="HAD-like"/>
    <property type="match status" value="1"/>
</dbReference>
<keyword evidence="9" id="KW-0460">Magnesium</keyword>
<evidence type="ECO:0000256" key="11">
    <source>
        <dbReference type="ARBA" id="ARBA00037258"/>
    </source>
</evidence>
<evidence type="ECO:0000256" key="7">
    <source>
        <dbReference type="ARBA" id="ARBA00022723"/>
    </source>
</evidence>
<dbReference type="GO" id="GO:0005634">
    <property type="term" value="C:nucleus"/>
    <property type="evidence" value="ECO:0007669"/>
    <property type="project" value="UniProtKB-SubCell"/>
</dbReference>
<evidence type="ECO:0000256" key="5">
    <source>
        <dbReference type="ARBA" id="ARBA00012146"/>
    </source>
</evidence>
<dbReference type="FunFam" id="3.40.50.1000:FF:000051">
    <property type="entry name" value="Phospholysine phosphohistidine inorganic pyrophosphate phosphatase"/>
    <property type="match status" value="1"/>
</dbReference>
<comment type="function">
    <text evidence="11">Phosphatase that hydrolyzes imidodiphosphate, 3-phosphohistidine and 6-phospholysine. Has broad substrate specificity and can also hydrolyze inorganic diphosphate, but with lower efficiency.</text>
</comment>
<evidence type="ECO:0000256" key="3">
    <source>
        <dbReference type="ARBA" id="ARBA00004496"/>
    </source>
</evidence>
<evidence type="ECO:0000313" key="14">
    <source>
        <dbReference type="EMBL" id="KAJ8025843.1"/>
    </source>
</evidence>
<dbReference type="Proteomes" id="UP001152320">
    <property type="component" value="Chromosome 17"/>
</dbReference>
<keyword evidence="6" id="KW-0963">Cytoplasm</keyword>
<keyword evidence="7" id="KW-0479">Metal-binding</keyword>
<name>A0A9Q0YNU3_HOLLE</name>
<evidence type="ECO:0000256" key="8">
    <source>
        <dbReference type="ARBA" id="ARBA00022801"/>
    </source>
</evidence>
<dbReference type="InterPro" id="IPR006357">
    <property type="entry name" value="HAD-SF_hydro_IIA"/>
</dbReference>
<dbReference type="InterPro" id="IPR023214">
    <property type="entry name" value="HAD_sf"/>
</dbReference>
<dbReference type="Pfam" id="PF13344">
    <property type="entry name" value="Hydrolase_6"/>
    <property type="match status" value="1"/>
</dbReference>
<dbReference type="GO" id="GO:0004427">
    <property type="term" value="F:inorganic diphosphate phosphatase activity"/>
    <property type="evidence" value="ECO:0007669"/>
    <property type="project" value="UniProtKB-EC"/>
</dbReference>
<comment type="caution">
    <text evidence="14">The sequence shown here is derived from an EMBL/GenBank/DDBJ whole genome shotgun (WGS) entry which is preliminary data.</text>
</comment>
<evidence type="ECO:0000256" key="10">
    <source>
        <dbReference type="ARBA" id="ARBA00023242"/>
    </source>
</evidence>
<evidence type="ECO:0000256" key="9">
    <source>
        <dbReference type="ARBA" id="ARBA00022842"/>
    </source>
</evidence>
<evidence type="ECO:0000256" key="6">
    <source>
        <dbReference type="ARBA" id="ARBA00022490"/>
    </source>
</evidence>
<keyword evidence="10" id="KW-0539">Nucleus</keyword>
<dbReference type="EMBL" id="JAIZAY010000017">
    <property type="protein sequence ID" value="KAJ8025843.1"/>
    <property type="molecule type" value="Genomic_DNA"/>
</dbReference>
<organism evidence="14 15">
    <name type="scientific">Holothuria leucospilota</name>
    <name type="common">Black long sea cucumber</name>
    <name type="synonym">Mertensiothuria leucospilota</name>
    <dbReference type="NCBI Taxonomy" id="206669"/>
    <lineage>
        <taxon>Eukaryota</taxon>
        <taxon>Metazoa</taxon>
        <taxon>Echinodermata</taxon>
        <taxon>Eleutherozoa</taxon>
        <taxon>Echinozoa</taxon>
        <taxon>Holothuroidea</taxon>
        <taxon>Aspidochirotacea</taxon>
        <taxon>Aspidochirotida</taxon>
        <taxon>Holothuriidae</taxon>
        <taxon>Holothuria</taxon>
    </lineage>
</organism>
<comment type="subcellular location">
    <subcellularLocation>
        <location evidence="3">Cytoplasm</location>
    </subcellularLocation>
    <subcellularLocation>
        <location evidence="2">Nucleus</location>
    </subcellularLocation>
</comment>
<gene>
    <name evidence="14" type="ORF">HOLleu_33511</name>
</gene>
<comment type="similarity">
    <text evidence="4">Belongs to the HAD-like hydrolase superfamily.</text>
</comment>
<proteinExistence type="inferred from homology"/>
<comment type="catalytic activity">
    <reaction evidence="13">
        <text>diphosphate + H2O = 2 phosphate + H(+)</text>
        <dbReference type="Rhea" id="RHEA:24576"/>
        <dbReference type="ChEBI" id="CHEBI:15377"/>
        <dbReference type="ChEBI" id="CHEBI:15378"/>
        <dbReference type="ChEBI" id="CHEBI:33019"/>
        <dbReference type="ChEBI" id="CHEBI:43474"/>
        <dbReference type="EC" id="3.6.1.1"/>
    </reaction>
</comment>